<dbReference type="PANTHER" id="PTHR42047">
    <property type="entry name" value="PROTEIN, PUTATIVE (AFU_ORTHOLOGUE AFUA_6G03560)-RELATED"/>
    <property type="match status" value="1"/>
</dbReference>
<organism evidence="2 3">
    <name type="scientific">Escovopsis weberi</name>
    <dbReference type="NCBI Taxonomy" id="150374"/>
    <lineage>
        <taxon>Eukaryota</taxon>
        <taxon>Fungi</taxon>
        <taxon>Dikarya</taxon>
        <taxon>Ascomycota</taxon>
        <taxon>Pezizomycotina</taxon>
        <taxon>Sordariomycetes</taxon>
        <taxon>Hypocreomycetidae</taxon>
        <taxon>Hypocreales</taxon>
        <taxon>Hypocreaceae</taxon>
        <taxon>Escovopsis</taxon>
    </lineage>
</organism>
<protein>
    <submittedName>
        <fullName evidence="2">Uncharacterized protein</fullName>
    </submittedName>
</protein>
<gene>
    <name evidence="2" type="ORF">ESCO_001974</name>
</gene>
<dbReference type="AlphaFoldDB" id="A0A0M9VWX9"/>
<comment type="caution">
    <text evidence="2">The sequence shown here is derived from an EMBL/GenBank/DDBJ whole genome shotgun (WGS) entry which is preliminary data.</text>
</comment>
<evidence type="ECO:0000256" key="1">
    <source>
        <dbReference type="SAM" id="SignalP"/>
    </source>
</evidence>
<dbReference type="Proteomes" id="UP000053831">
    <property type="component" value="Unassembled WGS sequence"/>
</dbReference>
<dbReference type="OrthoDB" id="5430620at2759"/>
<keyword evidence="1" id="KW-0732">Signal</keyword>
<feature type="signal peptide" evidence="1">
    <location>
        <begin position="1"/>
        <end position="16"/>
    </location>
</feature>
<name>A0A0M9VWX9_ESCWE</name>
<evidence type="ECO:0000313" key="2">
    <source>
        <dbReference type="EMBL" id="KOS22563.1"/>
    </source>
</evidence>
<accession>A0A0M9VWX9</accession>
<keyword evidence="3" id="KW-1185">Reference proteome</keyword>
<proteinExistence type="predicted"/>
<evidence type="ECO:0000313" key="3">
    <source>
        <dbReference type="Proteomes" id="UP000053831"/>
    </source>
</evidence>
<dbReference type="InterPro" id="IPR052820">
    <property type="entry name" value="PhiA_domain"/>
</dbReference>
<sequence>MKLSALFAALAGASSAVDFFEISIHAPRQPQLDAKVVNANGQAFVVGAAGPSTRCGLRDAQQCPPGASTLVTADMSTLGVVYVLPDGSVTYSLAHSGARPPVPQGRFFAFQAADGRDGAPLTVVSWRSSAGGAGLWACPASPGGGMKVVVLKASTAGFGGEGCVAVGGLRMKPAGSAFGAWEYT</sequence>
<dbReference type="EMBL" id="LGSR01000006">
    <property type="protein sequence ID" value="KOS22563.1"/>
    <property type="molecule type" value="Genomic_DNA"/>
</dbReference>
<reference evidence="2 3" key="1">
    <citation type="submission" date="2015-07" db="EMBL/GenBank/DDBJ databases">
        <title>The genome of the fungus Escovopsis weberi, a specialized disease agent of ant agriculture.</title>
        <authorList>
            <person name="de Man T.J."/>
            <person name="Stajich J.E."/>
            <person name="Kubicek C.P."/>
            <person name="Chenthamara K."/>
            <person name="Atanasova L."/>
            <person name="Druzhinina I.S."/>
            <person name="Birnbaum S."/>
            <person name="Barribeau S.M."/>
            <person name="Teiling C."/>
            <person name="Suen G."/>
            <person name="Currie C."/>
            <person name="Gerardo N.M."/>
        </authorList>
    </citation>
    <scope>NUCLEOTIDE SEQUENCE [LARGE SCALE GENOMIC DNA]</scope>
</reference>
<feature type="chain" id="PRO_5005839380" evidence="1">
    <location>
        <begin position="17"/>
        <end position="184"/>
    </location>
</feature>
<dbReference type="PANTHER" id="PTHR42047:SF1">
    <property type="entry name" value="PROTEIN, PUTATIVE (AFU_ORTHOLOGUE AFUA_6G03560)-RELATED"/>
    <property type="match status" value="1"/>
</dbReference>